<name>M0HIY8_HALEO</name>
<evidence type="ECO:0000313" key="3">
    <source>
        <dbReference type="EMBL" id="ELZ83034.1"/>
    </source>
</evidence>
<dbReference type="PANTHER" id="PTHR21621:SF0">
    <property type="entry name" value="BETA-CITRYLGLUTAMATE SYNTHASE B-RELATED"/>
    <property type="match status" value="1"/>
</dbReference>
<protein>
    <submittedName>
        <fullName evidence="3">Alpha-L-glutamate ligase</fullName>
    </submittedName>
</protein>
<dbReference type="SUPFAM" id="SSF50630">
    <property type="entry name" value="Acid proteases"/>
    <property type="match status" value="1"/>
</dbReference>
<dbReference type="InterPro" id="IPR008503">
    <property type="entry name" value="Asp_endopeptidase"/>
</dbReference>
<dbReference type="InterPro" id="IPR011761">
    <property type="entry name" value="ATP-grasp"/>
</dbReference>
<dbReference type="SUPFAM" id="SSF56059">
    <property type="entry name" value="Glutathione synthetase ATP-binding domain-like"/>
    <property type="match status" value="1"/>
</dbReference>
<dbReference type="PANTHER" id="PTHR21621">
    <property type="entry name" value="RIBOSOMAL PROTEIN S6 MODIFICATION PROTEIN"/>
    <property type="match status" value="1"/>
</dbReference>
<keyword evidence="4" id="KW-1185">Reference proteome</keyword>
<dbReference type="GO" id="GO:0016879">
    <property type="term" value="F:ligase activity, forming carbon-nitrogen bonds"/>
    <property type="evidence" value="ECO:0007669"/>
    <property type="project" value="TreeGrafter"/>
</dbReference>
<dbReference type="Gene3D" id="3.30.470.20">
    <property type="entry name" value="ATP-grasp fold, B domain"/>
    <property type="match status" value="1"/>
</dbReference>
<dbReference type="STRING" id="1230453.C453_13551"/>
<feature type="domain" description="ATP-grasp" evidence="2">
    <location>
        <begin position="151"/>
        <end position="332"/>
    </location>
</feature>
<dbReference type="PROSITE" id="PS50975">
    <property type="entry name" value="ATP_GRASP"/>
    <property type="match status" value="1"/>
</dbReference>
<dbReference type="Pfam" id="PF08443">
    <property type="entry name" value="RimK"/>
    <property type="match status" value="1"/>
</dbReference>
<dbReference type="GO" id="GO:0005524">
    <property type="term" value="F:ATP binding"/>
    <property type="evidence" value="ECO:0007669"/>
    <property type="project" value="UniProtKB-UniRule"/>
</dbReference>
<dbReference type="AlphaFoldDB" id="M0HIY8"/>
<evidence type="ECO:0000259" key="2">
    <source>
        <dbReference type="PROSITE" id="PS50975"/>
    </source>
</evidence>
<proteinExistence type="predicted"/>
<dbReference type="Gene3D" id="2.40.70.10">
    <property type="entry name" value="Acid Proteases"/>
    <property type="match status" value="1"/>
</dbReference>
<dbReference type="InterPro" id="IPR021109">
    <property type="entry name" value="Peptidase_aspartic_dom_sf"/>
</dbReference>
<accession>M0HIY8</accession>
<reference evidence="3 4" key="1">
    <citation type="journal article" date="2014" name="PLoS Genet.">
        <title>Phylogenetically driven sequencing of extremely halophilic archaea reveals strategies for static and dynamic osmo-response.</title>
        <authorList>
            <person name="Becker E.A."/>
            <person name="Seitzer P.M."/>
            <person name="Tritt A."/>
            <person name="Larsen D."/>
            <person name="Krusor M."/>
            <person name="Yao A.I."/>
            <person name="Wu D."/>
            <person name="Madern D."/>
            <person name="Eisen J.A."/>
            <person name="Darling A.E."/>
            <person name="Facciotti M.T."/>
        </authorList>
    </citation>
    <scope>NUCLEOTIDE SEQUENCE [LARGE SCALE GENOMIC DNA]</scope>
    <source>
        <strain evidence="3 4">ATCC BAA-1513</strain>
    </source>
</reference>
<gene>
    <name evidence="3" type="ORF">C453_13551</name>
</gene>
<comment type="caution">
    <text evidence="3">The sequence shown here is derived from an EMBL/GenBank/DDBJ whole genome shotgun (WGS) entry which is preliminary data.</text>
</comment>
<dbReference type="GO" id="GO:0005737">
    <property type="term" value="C:cytoplasm"/>
    <property type="evidence" value="ECO:0007669"/>
    <property type="project" value="TreeGrafter"/>
</dbReference>
<evidence type="ECO:0000256" key="1">
    <source>
        <dbReference type="PROSITE-ProRule" id="PRU00409"/>
    </source>
</evidence>
<dbReference type="Pfam" id="PF05618">
    <property type="entry name" value="Zn_protease"/>
    <property type="match status" value="1"/>
</dbReference>
<keyword evidence="1" id="KW-0067">ATP-binding</keyword>
<dbReference type="Proteomes" id="UP000011612">
    <property type="component" value="Unassembled WGS sequence"/>
</dbReference>
<dbReference type="EMBL" id="AOLK01000021">
    <property type="protein sequence ID" value="ELZ83034.1"/>
    <property type="molecule type" value="Genomic_DNA"/>
</dbReference>
<organism evidence="3 4">
    <name type="scientific">Haloferax elongans ATCC BAA-1513</name>
    <dbReference type="NCBI Taxonomy" id="1230453"/>
    <lineage>
        <taxon>Archaea</taxon>
        <taxon>Methanobacteriati</taxon>
        <taxon>Methanobacteriota</taxon>
        <taxon>Stenosarchaea group</taxon>
        <taxon>Halobacteria</taxon>
        <taxon>Halobacteriales</taxon>
        <taxon>Haloferacaceae</taxon>
        <taxon>Haloferax</taxon>
    </lineage>
</organism>
<dbReference type="PATRIC" id="fig|1230453.4.peg.2685"/>
<dbReference type="CDD" id="cd00303">
    <property type="entry name" value="retropepsin_like"/>
    <property type="match status" value="1"/>
</dbReference>
<dbReference type="GO" id="GO:0046872">
    <property type="term" value="F:metal ion binding"/>
    <property type="evidence" value="ECO:0007669"/>
    <property type="project" value="InterPro"/>
</dbReference>
<dbReference type="InterPro" id="IPR013651">
    <property type="entry name" value="ATP-grasp_RimK-type"/>
</dbReference>
<keyword evidence="1" id="KW-0547">Nucleotide-binding</keyword>
<evidence type="ECO:0000313" key="4">
    <source>
        <dbReference type="Proteomes" id="UP000011612"/>
    </source>
</evidence>
<keyword evidence="3" id="KW-0436">Ligase</keyword>
<sequence>MPVDAVSGVINRRAERPVVTNDDSTVETDTATVIPLKPDLYGMSMSTTNEDAVRVGVLSLHNSKETKAILNAVEDLGHEPVWLRRENAAVNIEDGEVTVEPEVDIIANRLLLSNTEEPAELLGLATTFNRIRPMLNEPDAVLAAIHKFATAATLANWNIKVPDALLALSNDRLNKGRERFGDVGVYKSAIGTHGGGTWKVDLTEPVNPKVGNRQAFLQKLIDRDDERHRDLRVYIVDGEIIGAMYRYAPEGDWRTNVALGGDVLDATDEMPEEAKETALYTADVMDMDYVGVDLVEGEDGWFVLEANPTAGFKGLYQATGKSPAPYIAKLAIERAGGDVDNDRVRDLAATLDDSTPSCMPNQSPIVDGEAPIIGYIEEVVVNGTSGSQQALAKSDTGATRTSIDTSLAAEIGAGPIKSMTRVKSGSVKGGKARPVVDLVIGIGGAQHTVTASVEDRSHMDYPLLLGRDILEHYRVDVRRRVDADRTGSDDEEEELLEE</sequence>